<dbReference type="KEGG" id="qlo:115987751"/>
<dbReference type="Gene3D" id="3.90.1320.10">
    <property type="entry name" value="Outer-capsid protein sigma 3, large lobe"/>
    <property type="match status" value="1"/>
</dbReference>
<feature type="domain" description="Neprosin PEP catalytic" evidence="1">
    <location>
        <begin position="164"/>
        <end position="417"/>
    </location>
</feature>
<dbReference type="InterPro" id="IPR053168">
    <property type="entry name" value="Glutamic_endopeptidase"/>
</dbReference>
<dbReference type="PROSITE" id="PS52045">
    <property type="entry name" value="NEPROSIN_PEP_CD"/>
    <property type="match status" value="1"/>
</dbReference>
<keyword evidence="3" id="KW-1185">Reference proteome</keyword>
<proteinExistence type="predicted"/>
<gene>
    <name evidence="2" type="primary">LOC115987751</name>
</gene>
<protein>
    <recommendedName>
        <fullName evidence="1">Neprosin PEP catalytic domain-containing protein</fullName>
    </recommendedName>
</protein>
<evidence type="ECO:0000313" key="3">
    <source>
        <dbReference type="Proteomes" id="UP000594261"/>
    </source>
</evidence>
<dbReference type="PANTHER" id="PTHR31589">
    <property type="entry name" value="PROTEIN, PUTATIVE (DUF239)-RELATED-RELATED"/>
    <property type="match status" value="1"/>
</dbReference>
<dbReference type="GeneID" id="115987751"/>
<organism evidence="2 3">
    <name type="scientific">Quercus lobata</name>
    <name type="common">Valley oak</name>
    <dbReference type="NCBI Taxonomy" id="97700"/>
    <lineage>
        <taxon>Eukaryota</taxon>
        <taxon>Viridiplantae</taxon>
        <taxon>Streptophyta</taxon>
        <taxon>Embryophyta</taxon>
        <taxon>Tracheophyta</taxon>
        <taxon>Spermatophyta</taxon>
        <taxon>Magnoliopsida</taxon>
        <taxon>eudicotyledons</taxon>
        <taxon>Gunneridae</taxon>
        <taxon>Pentapetalae</taxon>
        <taxon>rosids</taxon>
        <taxon>fabids</taxon>
        <taxon>Fagales</taxon>
        <taxon>Fagaceae</taxon>
        <taxon>Quercus</taxon>
    </lineage>
</organism>
<dbReference type="PANTHER" id="PTHR31589:SF24">
    <property type="entry name" value="OS07G0205500 PROTEIN"/>
    <property type="match status" value="1"/>
</dbReference>
<name>A0A7N2LCB3_QUELO</name>
<dbReference type="Gramene" id="QL04p000833:mrna">
    <property type="protein sequence ID" value="QL04p000833:mrna"/>
    <property type="gene ID" value="QL04p000833"/>
</dbReference>
<evidence type="ECO:0000313" key="2">
    <source>
        <dbReference type="EnsemblPlants" id="QL04p000833:mrna"/>
    </source>
</evidence>
<sequence length="417" mass="46513">MALPCGNRRRWSRAIKMTLCVCFLIPMAAGIRNTNTSFGQKQKLDVQQQLKFLNKPALKSIKSPDGDIIDCIHINKQPAFDHPFLKNHTIQMRPSFHPEGLSFDESKDVSSKSESKITQLWHLNGRCPEGTIPIKRTKEEDLLRASSVATYGRKKHPQFNTKVTVKGDGREHALVYVEGGKYRGAKATINAWKPQVQQLDEFSSSQILILGDVSGVGINAIEAGWQVNYELYGDTNTRLYIFWTNTNANQATGCYNLLCSGFVQTNNRIGLGGTIVPLSDYAGSQYELKFLVWKDPKGGDWWLQVGDKYLLGYWPASLFSSLFDSASEIHWGGEVINSQQGGEHTSTQMGSGHFPDEGYSRASFFKNFQIVDSSNILRVPKNSSTLVEKPNCYNVINLGSLFYYGGPGRSTTTPNCL</sequence>
<dbReference type="RefSeq" id="XP_030967210.1">
    <property type="nucleotide sequence ID" value="XM_031111350.1"/>
</dbReference>
<dbReference type="AlphaFoldDB" id="A0A7N2LCB3"/>
<dbReference type="OrthoDB" id="1559509at2759"/>
<dbReference type="EMBL" id="LRBV02000004">
    <property type="status" value="NOT_ANNOTATED_CDS"/>
    <property type="molecule type" value="Genomic_DNA"/>
</dbReference>
<dbReference type="Proteomes" id="UP000594261">
    <property type="component" value="Chromosome 4"/>
</dbReference>
<reference evidence="2" key="2">
    <citation type="submission" date="2021-01" db="UniProtKB">
        <authorList>
            <consortium name="EnsemblPlants"/>
        </authorList>
    </citation>
    <scope>IDENTIFICATION</scope>
</reference>
<dbReference type="Pfam" id="PF03080">
    <property type="entry name" value="Neprosin"/>
    <property type="match status" value="1"/>
</dbReference>
<accession>A0A7N2LCB3</accession>
<dbReference type="InterPro" id="IPR025521">
    <property type="entry name" value="Neprosin_propep"/>
</dbReference>
<dbReference type="InParanoid" id="A0A7N2LCB3"/>
<dbReference type="Pfam" id="PF14365">
    <property type="entry name" value="Neprosin_AP"/>
    <property type="match status" value="1"/>
</dbReference>
<dbReference type="InterPro" id="IPR004314">
    <property type="entry name" value="Neprosin"/>
</dbReference>
<reference evidence="2 3" key="1">
    <citation type="journal article" date="2016" name="G3 (Bethesda)">
        <title>First Draft Assembly and Annotation of the Genome of a California Endemic Oak Quercus lobata Nee (Fagaceae).</title>
        <authorList>
            <person name="Sork V.L."/>
            <person name="Fitz-Gibbon S.T."/>
            <person name="Puiu D."/>
            <person name="Crepeau M."/>
            <person name="Gugger P.F."/>
            <person name="Sherman R."/>
            <person name="Stevens K."/>
            <person name="Langley C.H."/>
            <person name="Pellegrini M."/>
            <person name="Salzberg S.L."/>
        </authorList>
    </citation>
    <scope>NUCLEOTIDE SEQUENCE [LARGE SCALE GENOMIC DNA]</scope>
    <source>
        <strain evidence="2 3">cv. SW786</strain>
    </source>
</reference>
<dbReference type="EnsemblPlants" id="QL04p000833:mrna">
    <property type="protein sequence ID" value="QL04p000833:mrna"/>
    <property type="gene ID" value="QL04p000833"/>
</dbReference>
<evidence type="ECO:0000259" key="1">
    <source>
        <dbReference type="PROSITE" id="PS52045"/>
    </source>
</evidence>